<sequence>MALVNTVDSNIDQSIIVDKESEFFIAIAKKDVHSFIMLGVVVDGKPKLLAKVGKGNIIDKSFGTSCTQQFTLFGKMLRGHSDALLIDEGLGSSNQFPVISYQAYAISFEQYLEFLAITKDIHQDQLELYKDRANPVGEDKKLTYPERAVLKLRKGIYCYLPDEEISPGKIALTYQEIGAFKKEGIHDDKLIRQDIIDEAKEINTYNTCRTTARSILNYTLHYTANVPALFALGFDYKTILLNGNTLPSNTFYILPQPPNCFQVNSTQMKVLEELYQKLEDIPKKEPESDVTRRKFKKLKKLYLEIAVEPQLSLRLLLDKITVHRANHQKLFDTRRGQSCTSRFAELLGIKIQTGTQQAYDRMEQTISKEIERVKKINISSLPSQNMGNTDRGPFTPSAG</sequence>
<keyword evidence="4" id="KW-1185">Reference proteome</keyword>
<dbReference type="Proteomes" id="UP000254374">
    <property type="component" value="Unassembled WGS sequence"/>
</dbReference>
<evidence type="ECO:0000313" key="4">
    <source>
        <dbReference type="Proteomes" id="UP000186808"/>
    </source>
</evidence>
<proteinExistence type="predicted"/>
<dbReference type="Proteomes" id="UP000186808">
    <property type="component" value="Unassembled WGS sequence"/>
</dbReference>
<dbReference type="EMBL" id="UGGV01000001">
    <property type="protein sequence ID" value="STO25355.1"/>
    <property type="molecule type" value="Genomic_DNA"/>
</dbReference>
<evidence type="ECO:0000313" key="2">
    <source>
        <dbReference type="EMBL" id="SIR63318.1"/>
    </source>
</evidence>
<feature type="compositionally biased region" description="Polar residues" evidence="1">
    <location>
        <begin position="378"/>
        <end position="388"/>
    </location>
</feature>
<organism evidence="3 5">
    <name type="scientific">Fluoribacter gormanii</name>
    <dbReference type="NCBI Taxonomy" id="464"/>
    <lineage>
        <taxon>Bacteria</taxon>
        <taxon>Pseudomonadati</taxon>
        <taxon>Pseudomonadota</taxon>
        <taxon>Gammaproteobacteria</taxon>
        <taxon>Legionellales</taxon>
        <taxon>Legionellaceae</taxon>
        <taxon>Fluoribacter</taxon>
    </lineage>
</organism>
<feature type="region of interest" description="Disordered" evidence="1">
    <location>
        <begin position="378"/>
        <end position="399"/>
    </location>
</feature>
<reference evidence="3 5" key="2">
    <citation type="submission" date="2018-06" db="EMBL/GenBank/DDBJ databases">
        <authorList>
            <consortium name="Pathogen Informatics"/>
            <person name="Doyle S."/>
        </authorList>
    </citation>
    <scope>NUCLEOTIDE SEQUENCE [LARGE SCALE GENOMIC DNA]</scope>
    <source>
        <strain evidence="3 5">NCTC11401</strain>
    </source>
</reference>
<name>A0A377GLF5_9GAMM</name>
<evidence type="ECO:0000313" key="3">
    <source>
        <dbReference type="EMBL" id="STO25355.1"/>
    </source>
</evidence>
<accession>A0A377GLF5</accession>
<evidence type="ECO:0000313" key="5">
    <source>
        <dbReference type="Proteomes" id="UP000254374"/>
    </source>
</evidence>
<evidence type="ECO:0000256" key="1">
    <source>
        <dbReference type="SAM" id="MobiDB-lite"/>
    </source>
</evidence>
<gene>
    <name evidence="3" type="ORF">NCTC11401_02190</name>
    <name evidence="2" type="ORF">SAMN05421777_11790</name>
</gene>
<dbReference type="RefSeq" id="WP_058466847.1">
    <property type="nucleotide sequence ID" value="NZ_CAAAIX010000016.1"/>
</dbReference>
<dbReference type="EMBL" id="FTNL01000017">
    <property type="protein sequence ID" value="SIR63318.1"/>
    <property type="molecule type" value="Genomic_DNA"/>
</dbReference>
<reference evidence="2 4" key="1">
    <citation type="submission" date="2017-01" db="EMBL/GenBank/DDBJ databases">
        <authorList>
            <person name="Varghese N."/>
            <person name="Submissions S."/>
        </authorList>
    </citation>
    <scope>NUCLEOTIDE SEQUENCE [LARGE SCALE GENOMIC DNA]</scope>
    <source>
        <strain evidence="2 4">ATCC 33342</strain>
    </source>
</reference>
<dbReference type="AlphaFoldDB" id="A0A377GLF5"/>
<protein>
    <submittedName>
        <fullName evidence="3">Uncharacterized protein</fullName>
    </submittedName>
</protein>